<dbReference type="AlphaFoldDB" id="A0A4U3LN47"/>
<gene>
    <name evidence="2" type="ORF">FDA94_38285</name>
</gene>
<feature type="chain" id="PRO_5020182907" description="Calcium-binding protein" evidence="1">
    <location>
        <begin position="28"/>
        <end position="168"/>
    </location>
</feature>
<dbReference type="InterPro" id="IPR011049">
    <property type="entry name" value="Serralysin-like_metalloprot_C"/>
</dbReference>
<name>A0A4U3LN47_9ACTN</name>
<proteinExistence type="predicted"/>
<keyword evidence="1" id="KW-0732">Signal</keyword>
<organism evidence="2 3">
    <name type="scientific">Herbidospora galbida</name>
    <dbReference type="NCBI Taxonomy" id="2575442"/>
    <lineage>
        <taxon>Bacteria</taxon>
        <taxon>Bacillati</taxon>
        <taxon>Actinomycetota</taxon>
        <taxon>Actinomycetes</taxon>
        <taxon>Streptosporangiales</taxon>
        <taxon>Streptosporangiaceae</taxon>
        <taxon>Herbidospora</taxon>
    </lineage>
</organism>
<comment type="caution">
    <text evidence="2">The sequence shown here is derived from an EMBL/GenBank/DDBJ whole genome shotgun (WGS) entry which is preliminary data.</text>
</comment>
<keyword evidence="3" id="KW-1185">Reference proteome</keyword>
<protein>
    <recommendedName>
        <fullName evidence="4">Calcium-binding protein</fullName>
    </recommendedName>
</protein>
<dbReference type="PROSITE" id="PS00330">
    <property type="entry name" value="HEMOLYSIN_CALCIUM"/>
    <property type="match status" value="1"/>
</dbReference>
<sequence>MSLAKRLITALAFVAAGLVMVTSPAQAATDTSVHVSGKTLFIVGTGDGETVNVSFLNGTLTVDSTSGIVTGAGCFKSGAVAQCSGTIQFLDVSLLGGNDTFSNGTGFQSTVLGGAGLDVLNGGTGRDGLNGGSDDDILKGNGGIDTANGVGGFDKCTAETETACEADA</sequence>
<reference evidence="2 3" key="1">
    <citation type="submission" date="2019-04" db="EMBL/GenBank/DDBJ databases">
        <title>Herbidospora sp. NEAU-GS14.nov., a novel actinomycete isolated from soil.</title>
        <authorList>
            <person name="Han L."/>
        </authorList>
    </citation>
    <scope>NUCLEOTIDE SEQUENCE [LARGE SCALE GENOMIC DNA]</scope>
    <source>
        <strain evidence="2 3">NEAU-GS14</strain>
    </source>
</reference>
<evidence type="ECO:0008006" key="4">
    <source>
        <dbReference type="Google" id="ProtNLM"/>
    </source>
</evidence>
<dbReference type="EMBL" id="SZQA01000082">
    <property type="protein sequence ID" value="TKK77195.1"/>
    <property type="molecule type" value="Genomic_DNA"/>
</dbReference>
<evidence type="ECO:0000256" key="1">
    <source>
        <dbReference type="SAM" id="SignalP"/>
    </source>
</evidence>
<dbReference type="Proteomes" id="UP000308705">
    <property type="component" value="Unassembled WGS sequence"/>
</dbReference>
<dbReference type="InterPro" id="IPR018511">
    <property type="entry name" value="Hemolysin-typ_Ca-bd_CS"/>
</dbReference>
<feature type="signal peptide" evidence="1">
    <location>
        <begin position="1"/>
        <end position="27"/>
    </location>
</feature>
<dbReference type="SUPFAM" id="SSF51120">
    <property type="entry name" value="beta-Roll"/>
    <property type="match status" value="1"/>
</dbReference>
<evidence type="ECO:0000313" key="2">
    <source>
        <dbReference type="EMBL" id="TKK77195.1"/>
    </source>
</evidence>
<accession>A0A4U3LN47</accession>
<dbReference type="RefSeq" id="WP_137251907.1">
    <property type="nucleotide sequence ID" value="NZ_SZQA01000082.1"/>
</dbReference>
<dbReference type="OrthoDB" id="3543305at2"/>
<evidence type="ECO:0000313" key="3">
    <source>
        <dbReference type="Proteomes" id="UP000308705"/>
    </source>
</evidence>
<dbReference type="Gene3D" id="2.150.10.10">
    <property type="entry name" value="Serralysin-like metalloprotease, C-terminal"/>
    <property type="match status" value="1"/>
</dbReference>